<dbReference type="InterPro" id="IPR010347">
    <property type="entry name" value="Tdp1"/>
</dbReference>
<dbReference type="GO" id="GO:0003690">
    <property type="term" value="F:double-stranded DNA binding"/>
    <property type="evidence" value="ECO:0007669"/>
    <property type="project" value="TreeGrafter"/>
</dbReference>
<dbReference type="EMBL" id="QKRW01000025">
    <property type="protein sequence ID" value="RAL62292.1"/>
    <property type="molecule type" value="Genomic_DNA"/>
</dbReference>
<accession>A0A395IPT9</accession>
<name>A0A395IPT9_9HELO</name>
<dbReference type="AlphaFoldDB" id="A0A395IPT9"/>
<evidence type="ECO:0000313" key="3">
    <source>
        <dbReference type="Proteomes" id="UP000249056"/>
    </source>
</evidence>
<dbReference type="Pfam" id="PF06087">
    <property type="entry name" value="Tyr-DNA_phospho"/>
    <property type="match status" value="2"/>
</dbReference>
<evidence type="ECO:0000256" key="1">
    <source>
        <dbReference type="PIRSR" id="PIRSR610347-3"/>
    </source>
</evidence>
<evidence type="ECO:0008006" key="4">
    <source>
        <dbReference type="Google" id="ProtNLM"/>
    </source>
</evidence>
<dbReference type="Proteomes" id="UP000249056">
    <property type="component" value="Unassembled WGS sequence"/>
</dbReference>
<dbReference type="Pfam" id="PF02809">
    <property type="entry name" value="UIM"/>
    <property type="match status" value="1"/>
</dbReference>
<comment type="caution">
    <text evidence="2">The sequence shown here is derived from an EMBL/GenBank/DDBJ whole genome shotgun (WGS) entry which is preliminary data.</text>
</comment>
<dbReference type="GO" id="GO:0017005">
    <property type="term" value="F:3'-tyrosyl-DNA phosphodiesterase activity"/>
    <property type="evidence" value="ECO:0007669"/>
    <property type="project" value="TreeGrafter"/>
</dbReference>
<reference evidence="2 3" key="1">
    <citation type="submission" date="2018-06" db="EMBL/GenBank/DDBJ databases">
        <title>Genome Sequence of the Brown Rot Fungal Pathogen Monilinia fructigena.</title>
        <authorList>
            <person name="Landi L."/>
            <person name="De Miccolis Angelini R.M."/>
            <person name="Pollastro S."/>
            <person name="Abate D."/>
            <person name="Faretra F."/>
            <person name="Romanazzi G."/>
        </authorList>
    </citation>
    <scope>NUCLEOTIDE SEQUENCE [LARGE SCALE GENOMIC DNA]</scope>
    <source>
        <strain evidence="2 3">Mfrg269</strain>
    </source>
</reference>
<proteinExistence type="predicted"/>
<dbReference type="Gene3D" id="3.30.870.10">
    <property type="entry name" value="Endonuclease Chain A"/>
    <property type="match status" value="2"/>
</dbReference>
<dbReference type="GO" id="GO:0003697">
    <property type="term" value="F:single-stranded DNA binding"/>
    <property type="evidence" value="ECO:0007669"/>
    <property type="project" value="TreeGrafter"/>
</dbReference>
<organism evidence="2 3">
    <name type="scientific">Monilinia fructigena</name>
    <dbReference type="NCBI Taxonomy" id="38457"/>
    <lineage>
        <taxon>Eukaryota</taxon>
        <taxon>Fungi</taxon>
        <taxon>Dikarya</taxon>
        <taxon>Ascomycota</taxon>
        <taxon>Pezizomycotina</taxon>
        <taxon>Leotiomycetes</taxon>
        <taxon>Helotiales</taxon>
        <taxon>Sclerotiniaceae</taxon>
        <taxon>Monilinia</taxon>
    </lineage>
</organism>
<dbReference type="GO" id="GO:0005634">
    <property type="term" value="C:nucleus"/>
    <property type="evidence" value="ECO:0007669"/>
    <property type="project" value="InterPro"/>
</dbReference>
<keyword evidence="3" id="KW-1185">Reference proteome</keyword>
<feature type="site" description="Interaction with DNA" evidence="1">
    <location>
        <position position="452"/>
    </location>
</feature>
<dbReference type="PANTHER" id="PTHR12415">
    <property type="entry name" value="TYROSYL-DNA PHOSPHODIESTERASE 1"/>
    <property type="match status" value="1"/>
</dbReference>
<dbReference type="GO" id="GO:0006281">
    <property type="term" value="P:DNA repair"/>
    <property type="evidence" value="ECO:0007669"/>
    <property type="project" value="InterPro"/>
</dbReference>
<protein>
    <recommendedName>
        <fullName evidence="4">PLD phosphodiesterase domain-containing protein</fullName>
    </recommendedName>
</protein>
<evidence type="ECO:0000313" key="2">
    <source>
        <dbReference type="EMBL" id="RAL62292.1"/>
    </source>
</evidence>
<sequence length="531" mass="59253">MSDSETDEDLKRAIALSLQTPSPVPSHGKNFIDLTISDNENDDNDDLDAPVTTHFKFSQAQHVPNTSMGIEVGTSSQVSSQSSATILNTLARRQMEEERIARAQLRSQAPNLVSKKRKSIVFSRRHLHLMTIVSQKFLGLDQHSLKSQMNATRTSLRVEKSTENGADHALDKMTSKLKKFSNIQNSSACVLSAFQIEPGWVMSKLLTTTKVIWILQAKTEAEKGYLDGKNHKQYQSVEMSFDSLNLSRRSEPFGIRSYFLIDLPRLPNGARTPDDQLTPFAKELLYFLGAMELPPKTLESFRNFDYSNTSHLALVHSIGGSHSGMELQRTGYPGLGRSVSSLGLNTDQPLEVDFVTASMGTLDDRFLRTIYLASQGDNGYKEYKWRTEKSKSDTVMERQLSVEIGRQFRVYFPSKQTILESKGGTDAAGTICFRSKCTCPIAWAYIGSANLSESAWGRMVKDRVTKEPKLNCRNWECGVLFSVPFTVRNTSAVTNPGIPTMDAFNGSIPVPMVLPGDVYGSKSPWYYDENS</sequence>
<dbReference type="OrthoDB" id="47785at2759"/>
<dbReference type="PANTHER" id="PTHR12415:SF4">
    <property type="entry name" value="TYROSYL-DNA PHOSPHODIESTERASE DOMAIN-CONTAINING PROTEIN"/>
    <property type="match status" value="1"/>
</dbReference>
<gene>
    <name evidence="2" type="ORF">DID88_004858</name>
</gene>
<dbReference type="SUPFAM" id="SSF56024">
    <property type="entry name" value="Phospholipase D/nuclease"/>
    <property type="match status" value="2"/>
</dbReference>
<dbReference type="InterPro" id="IPR003903">
    <property type="entry name" value="UIM_dom"/>
</dbReference>